<gene>
    <name evidence="2" type="ORF">H9647_19575</name>
</gene>
<evidence type="ECO:0000313" key="3">
    <source>
        <dbReference type="Proteomes" id="UP000608071"/>
    </source>
</evidence>
<dbReference type="Proteomes" id="UP000608071">
    <property type="component" value="Unassembled WGS sequence"/>
</dbReference>
<proteinExistence type="predicted"/>
<dbReference type="EMBL" id="JACSQL010000011">
    <property type="protein sequence ID" value="MBD7970269.1"/>
    <property type="molecule type" value="Genomic_DNA"/>
</dbReference>
<evidence type="ECO:0000256" key="1">
    <source>
        <dbReference type="SAM" id="MobiDB-lite"/>
    </source>
</evidence>
<protein>
    <submittedName>
        <fullName evidence="2">Uncharacterized protein</fullName>
    </submittedName>
</protein>
<comment type="caution">
    <text evidence="2">The sequence shown here is derived from an EMBL/GenBank/DDBJ whole genome shotgun (WGS) entry which is preliminary data.</text>
</comment>
<keyword evidence="3" id="KW-1185">Reference proteome</keyword>
<name>A0ABR8T3B3_9BACL</name>
<sequence>MNTRQNRSKTMSIPDKSHLDALYVRLSHESSRLDAAKTDQEREIRGIWVNGIKKEIESEKKFLGITDSQTNPPQSDNDLLKLLYS</sequence>
<organism evidence="2 3">
    <name type="scientific">Paenibacillus gallinarum</name>
    <dbReference type="NCBI Taxonomy" id="2762232"/>
    <lineage>
        <taxon>Bacteria</taxon>
        <taxon>Bacillati</taxon>
        <taxon>Bacillota</taxon>
        <taxon>Bacilli</taxon>
        <taxon>Bacillales</taxon>
        <taxon>Paenibacillaceae</taxon>
        <taxon>Paenibacillus</taxon>
    </lineage>
</organism>
<accession>A0ABR8T3B3</accession>
<feature type="region of interest" description="Disordered" evidence="1">
    <location>
        <begin position="65"/>
        <end position="85"/>
    </location>
</feature>
<feature type="compositionally biased region" description="Polar residues" evidence="1">
    <location>
        <begin position="66"/>
        <end position="77"/>
    </location>
</feature>
<reference evidence="2 3" key="1">
    <citation type="submission" date="2020-08" db="EMBL/GenBank/DDBJ databases">
        <title>A Genomic Blueprint of the Chicken Gut Microbiome.</title>
        <authorList>
            <person name="Gilroy R."/>
            <person name="Ravi A."/>
            <person name="Getino M."/>
            <person name="Pursley I."/>
            <person name="Horton D.L."/>
            <person name="Alikhan N.-F."/>
            <person name="Baker D."/>
            <person name="Gharbi K."/>
            <person name="Hall N."/>
            <person name="Watson M."/>
            <person name="Adriaenssens E.M."/>
            <person name="Foster-Nyarko E."/>
            <person name="Jarju S."/>
            <person name="Secka A."/>
            <person name="Antonio M."/>
            <person name="Oren A."/>
            <person name="Chaudhuri R."/>
            <person name="La Ragione R.M."/>
            <person name="Hildebrand F."/>
            <person name="Pallen M.J."/>
        </authorList>
    </citation>
    <scope>NUCLEOTIDE SEQUENCE [LARGE SCALE GENOMIC DNA]</scope>
    <source>
        <strain evidence="2 3">Sa2BVA9</strain>
    </source>
</reference>
<evidence type="ECO:0000313" key="2">
    <source>
        <dbReference type="EMBL" id="MBD7970269.1"/>
    </source>
</evidence>